<gene>
    <name evidence="2" type="ORF">C5O19_11275</name>
</gene>
<feature type="transmembrane region" description="Helical" evidence="1">
    <location>
        <begin position="12"/>
        <end position="34"/>
    </location>
</feature>
<keyword evidence="1" id="KW-0472">Membrane</keyword>
<dbReference type="AlphaFoldDB" id="A0A2S7IRA3"/>
<organism evidence="2 3">
    <name type="scientific">Siphonobacter curvatus</name>
    <dbReference type="NCBI Taxonomy" id="2094562"/>
    <lineage>
        <taxon>Bacteria</taxon>
        <taxon>Pseudomonadati</taxon>
        <taxon>Bacteroidota</taxon>
        <taxon>Cytophagia</taxon>
        <taxon>Cytophagales</taxon>
        <taxon>Cytophagaceae</taxon>
        <taxon>Siphonobacter</taxon>
    </lineage>
</organism>
<protein>
    <submittedName>
        <fullName evidence="2">Uncharacterized protein</fullName>
    </submittedName>
</protein>
<name>A0A2S7IRA3_9BACT</name>
<keyword evidence="1" id="KW-0812">Transmembrane</keyword>
<sequence>MVLMDINLHDWLKYLGLTFLIGIIFLLLILLIIFTITKFLQARRAILDFNSSLWLGIAFRNWVRKHLQENPELQKRFPKERYLDYYNGKDDDKPNNQ</sequence>
<reference evidence="3" key="1">
    <citation type="submission" date="2018-02" db="EMBL/GenBank/DDBJ databases">
        <title>Genome sequencing of Solimonas sp. HR-BB.</title>
        <authorList>
            <person name="Lee Y."/>
            <person name="Jeon C.O."/>
        </authorList>
    </citation>
    <scope>NUCLEOTIDE SEQUENCE [LARGE SCALE GENOMIC DNA]</scope>
    <source>
        <strain evidence="3">HR-U</strain>
    </source>
</reference>
<keyword evidence="1" id="KW-1133">Transmembrane helix</keyword>
<dbReference type="EMBL" id="PTRA01000001">
    <property type="protein sequence ID" value="PQA60168.1"/>
    <property type="molecule type" value="Genomic_DNA"/>
</dbReference>
<evidence type="ECO:0000256" key="1">
    <source>
        <dbReference type="SAM" id="Phobius"/>
    </source>
</evidence>
<proteinExistence type="predicted"/>
<evidence type="ECO:0000313" key="2">
    <source>
        <dbReference type="EMBL" id="PQA60168.1"/>
    </source>
</evidence>
<accession>A0A2S7IRA3</accession>
<evidence type="ECO:0000313" key="3">
    <source>
        <dbReference type="Proteomes" id="UP000239590"/>
    </source>
</evidence>
<dbReference type="Proteomes" id="UP000239590">
    <property type="component" value="Unassembled WGS sequence"/>
</dbReference>
<keyword evidence="3" id="KW-1185">Reference proteome</keyword>
<comment type="caution">
    <text evidence="2">The sequence shown here is derived from an EMBL/GenBank/DDBJ whole genome shotgun (WGS) entry which is preliminary data.</text>
</comment>